<dbReference type="RefSeq" id="WP_078668761.1">
    <property type="nucleotide sequence ID" value="NZ_FUWZ01000002.1"/>
</dbReference>
<organism evidence="1 2">
    <name type="scientific">Chitinophaga eiseniae</name>
    <dbReference type="NCBI Taxonomy" id="634771"/>
    <lineage>
        <taxon>Bacteria</taxon>
        <taxon>Pseudomonadati</taxon>
        <taxon>Bacteroidota</taxon>
        <taxon>Chitinophagia</taxon>
        <taxon>Chitinophagales</taxon>
        <taxon>Chitinophagaceae</taxon>
        <taxon>Chitinophaga</taxon>
    </lineage>
</organism>
<dbReference type="Proteomes" id="UP000190367">
    <property type="component" value="Unassembled WGS sequence"/>
</dbReference>
<sequence>MLKLSTGLYILFLLQIVLPASSQSAYFAHSIGAGLYSGDNHFAGGVVYSPRFNFGIISRRSAFAIGTQLALGGNLRASYSRYSEGNSTSFFMADVPLFLTYNYGNFATTQSDTRLGLFTGAGYGFHNGSRNVDNIDDDEDANDQVHVSGFAFTTGCRFMIGHTSLGLHFSYLFNNNNYNPDIPGIGSAGLSYNIHSGRKGF</sequence>
<dbReference type="OrthoDB" id="661641at2"/>
<gene>
    <name evidence="1" type="ORF">SAMN04488128_102174</name>
</gene>
<dbReference type="STRING" id="634771.SAMN04488128_102174"/>
<proteinExistence type="predicted"/>
<dbReference type="EMBL" id="FUWZ01000002">
    <property type="protein sequence ID" value="SJZ98855.1"/>
    <property type="molecule type" value="Genomic_DNA"/>
</dbReference>
<evidence type="ECO:0008006" key="3">
    <source>
        <dbReference type="Google" id="ProtNLM"/>
    </source>
</evidence>
<evidence type="ECO:0000313" key="1">
    <source>
        <dbReference type="EMBL" id="SJZ98855.1"/>
    </source>
</evidence>
<keyword evidence="2" id="KW-1185">Reference proteome</keyword>
<reference evidence="2" key="1">
    <citation type="submission" date="2017-02" db="EMBL/GenBank/DDBJ databases">
        <authorList>
            <person name="Varghese N."/>
            <person name="Submissions S."/>
        </authorList>
    </citation>
    <scope>NUCLEOTIDE SEQUENCE [LARGE SCALE GENOMIC DNA]</scope>
    <source>
        <strain evidence="2">DSM 22224</strain>
    </source>
</reference>
<dbReference type="AlphaFoldDB" id="A0A1T4Q4Y5"/>
<protein>
    <recommendedName>
        <fullName evidence="3">Outer membrane protein beta-barrel domain-containing protein</fullName>
    </recommendedName>
</protein>
<evidence type="ECO:0000313" key="2">
    <source>
        <dbReference type="Proteomes" id="UP000190367"/>
    </source>
</evidence>
<accession>A0A1T4Q4Y5</accession>
<name>A0A1T4Q4Y5_9BACT</name>